<evidence type="ECO:0000256" key="2">
    <source>
        <dbReference type="ARBA" id="ARBA00022692"/>
    </source>
</evidence>
<evidence type="ECO:0000256" key="5">
    <source>
        <dbReference type="ARBA" id="ARBA00022989"/>
    </source>
</evidence>
<dbReference type="EMBL" id="JABELV010000136">
    <property type="protein sequence ID" value="KAG7529771.1"/>
    <property type="molecule type" value="Genomic_DNA"/>
</dbReference>
<feature type="compositionally biased region" description="Low complexity" evidence="12">
    <location>
        <begin position="168"/>
        <end position="184"/>
    </location>
</feature>
<evidence type="ECO:0000256" key="3">
    <source>
        <dbReference type="ARBA" id="ARBA00022792"/>
    </source>
</evidence>
<dbReference type="PANTHER" id="PTHR31961">
    <property type="entry name" value="SENSITIVE TO HIGH EXPRESSION PROTEIN 9, MITOCHONDRIAL"/>
    <property type="match status" value="1"/>
</dbReference>
<evidence type="ECO:0000256" key="11">
    <source>
        <dbReference type="SAM" id="Coils"/>
    </source>
</evidence>
<keyword evidence="7 10" id="KW-0496">Mitochondrion</keyword>
<keyword evidence="14" id="KW-1185">Reference proteome</keyword>
<reference evidence="13" key="1">
    <citation type="submission" date="2020-04" db="EMBL/GenBank/DDBJ databases">
        <title>Analysis of mating type loci in Filobasidium floriforme.</title>
        <authorList>
            <person name="Nowrousian M."/>
        </authorList>
    </citation>
    <scope>NUCLEOTIDE SEQUENCE</scope>
    <source>
        <strain evidence="13">CBS 6242</strain>
    </source>
</reference>
<keyword evidence="2 10" id="KW-0812">Transmembrane</keyword>
<comment type="similarity">
    <text evidence="1 10">Belongs to the SHE9 family.</text>
</comment>
<name>A0A8K0NRD5_9TREE</name>
<feature type="transmembrane region" description="Helical" evidence="10">
    <location>
        <begin position="377"/>
        <end position="397"/>
    </location>
</feature>
<proteinExistence type="inferred from homology"/>
<evidence type="ECO:0000313" key="14">
    <source>
        <dbReference type="Proteomes" id="UP000812966"/>
    </source>
</evidence>
<dbReference type="InterPro" id="IPR008839">
    <property type="entry name" value="MDM33_fungi"/>
</dbReference>
<feature type="region of interest" description="Disordered" evidence="12">
    <location>
        <begin position="112"/>
        <end position="190"/>
    </location>
</feature>
<keyword evidence="5 10" id="KW-1133">Transmembrane helix</keyword>
<evidence type="ECO:0000256" key="4">
    <source>
        <dbReference type="ARBA" id="ARBA00022946"/>
    </source>
</evidence>
<accession>A0A8K0NRD5</accession>
<evidence type="ECO:0000256" key="8">
    <source>
        <dbReference type="ARBA" id="ARBA00023136"/>
    </source>
</evidence>
<organism evidence="13 14">
    <name type="scientific">Filobasidium floriforme</name>
    <dbReference type="NCBI Taxonomy" id="5210"/>
    <lineage>
        <taxon>Eukaryota</taxon>
        <taxon>Fungi</taxon>
        <taxon>Dikarya</taxon>
        <taxon>Basidiomycota</taxon>
        <taxon>Agaricomycotina</taxon>
        <taxon>Tremellomycetes</taxon>
        <taxon>Filobasidiales</taxon>
        <taxon>Filobasidiaceae</taxon>
        <taxon>Filobasidium</taxon>
    </lineage>
</organism>
<evidence type="ECO:0000256" key="9">
    <source>
        <dbReference type="ARBA" id="ARBA00024807"/>
    </source>
</evidence>
<comment type="caution">
    <text evidence="13">The sequence shown here is derived from an EMBL/GenBank/DDBJ whole genome shotgun (WGS) entry which is preliminary data.</text>
</comment>
<dbReference type="GO" id="GO:0005743">
    <property type="term" value="C:mitochondrial inner membrane"/>
    <property type="evidence" value="ECO:0007669"/>
    <property type="project" value="UniProtKB-SubCell"/>
</dbReference>
<evidence type="ECO:0000256" key="7">
    <source>
        <dbReference type="ARBA" id="ARBA00023128"/>
    </source>
</evidence>
<feature type="compositionally biased region" description="Low complexity" evidence="12">
    <location>
        <begin position="140"/>
        <end position="157"/>
    </location>
</feature>
<evidence type="ECO:0000313" key="13">
    <source>
        <dbReference type="EMBL" id="KAG7529771.1"/>
    </source>
</evidence>
<evidence type="ECO:0000256" key="10">
    <source>
        <dbReference type="RuleBase" id="RU364128"/>
    </source>
</evidence>
<keyword evidence="6 11" id="KW-0175">Coiled coil</keyword>
<gene>
    <name evidence="13" type="ORF">FFLO_05411</name>
</gene>
<keyword evidence="3 10" id="KW-0999">Mitochondrion inner membrane</keyword>
<protein>
    <recommendedName>
        <fullName evidence="10">Sensitive to high expression protein 9, mitochondrial</fullName>
    </recommendedName>
</protein>
<feature type="compositionally biased region" description="Gly residues" evidence="12">
    <location>
        <begin position="117"/>
        <end position="133"/>
    </location>
</feature>
<comment type="function">
    <text evidence="9">Required for the maintenance of the structure of the mitochondrial inner membrane. Involved in mitochondrial morphology. Causes growth arrest when highly overexpressed.</text>
</comment>
<dbReference type="Pfam" id="PF05546">
    <property type="entry name" value="She9_MDM33"/>
    <property type="match status" value="1"/>
</dbReference>
<dbReference type="AlphaFoldDB" id="A0A8K0NRD5"/>
<evidence type="ECO:0000256" key="6">
    <source>
        <dbReference type="ARBA" id="ARBA00023054"/>
    </source>
</evidence>
<comment type="subunit">
    <text evidence="10">Homooligomer.</text>
</comment>
<evidence type="ECO:0000256" key="12">
    <source>
        <dbReference type="SAM" id="MobiDB-lite"/>
    </source>
</evidence>
<dbReference type="Proteomes" id="UP000812966">
    <property type="component" value="Unassembled WGS sequence"/>
</dbReference>
<keyword evidence="4 10" id="KW-0809">Transit peptide</keyword>
<feature type="transmembrane region" description="Helical" evidence="10">
    <location>
        <begin position="529"/>
        <end position="549"/>
    </location>
</feature>
<feature type="coiled-coil region" evidence="11">
    <location>
        <begin position="195"/>
        <end position="306"/>
    </location>
</feature>
<dbReference type="PANTHER" id="PTHR31961:SF3">
    <property type="entry name" value="SENSITIVE TO HIGH EXPRESSION PROTEIN 9, MITOCHONDRIAL"/>
    <property type="match status" value="1"/>
</dbReference>
<keyword evidence="8 10" id="KW-0472">Membrane</keyword>
<dbReference type="GO" id="GO:0007007">
    <property type="term" value="P:inner mitochondrial membrane organization"/>
    <property type="evidence" value="ECO:0007669"/>
    <property type="project" value="TreeGrafter"/>
</dbReference>
<dbReference type="OrthoDB" id="5595506at2759"/>
<evidence type="ECO:0000256" key="1">
    <source>
        <dbReference type="ARBA" id="ARBA00007472"/>
    </source>
</evidence>
<sequence length="550" mass="60982">MFKSVTIRSISRKRDLPSAWLPTTQYRHRNALDFDRVRMFSNTPERRAQPDTLDKHDEDVQRILREYGVDPDDVGDAKLEEKKKKKKRERKVEDFEAWKEWDGMVDRKEEKRLEGVVGPGVDTGMGGKIGQDGTGKEEGTSGPSTTSTSNLTTSSGSAPLLIRPLPTSPTSNATSSSSSSSSTAGLTRPQAEKLQARLNDHIKTLRTEADALRKTLSVRTEVLRQRASERAKALEQEARVQFGLLGGRVNELTGYNEVERLKREVTEREDDISRLRTIAREAKLAYDEAVNTRTESQREVNSLLERKHAWSDSDVIKFTSLVRADHLSNASVQTTKTALVQAEADVEKAFDGLMKSILHRYHEEQVWSDKIRSVSTYGSLIVLVVNLVVFLGAIAVVEPWKRRRLVKGLEERVKGMMETVEGKVEHEMGAVKEMLHGVHTALAALSTGDGGQMSEALAIPAAQLADTEIVETEAPGQNLREANLALDVPETAGIVPRSFVYTISEQVARVSPRSSDYLLHLDHRKIETAVVGTAGILLGAGCMGLIAWLR</sequence>
<comment type="subcellular location">
    <subcellularLocation>
        <location evidence="10">Mitochondrion inner membrane</location>
        <topology evidence="10">Multi-pass membrane protein</topology>
    </subcellularLocation>
</comment>